<dbReference type="InterPro" id="IPR051928">
    <property type="entry name" value="NorD/CobT"/>
</dbReference>
<dbReference type="Proteomes" id="UP000255517">
    <property type="component" value="Unassembled WGS sequence"/>
</dbReference>
<dbReference type="AlphaFoldDB" id="A0A379C6F8"/>
<sequence>MTNKERLFNISWTIAENYKLNNNPLFNVEDKYTASLWGYIGKYFNVSLLKDYIERFIENLSNSYELKTLLRIILENVIWDDITRERPGTLEFRQDYLKEFKEKINKSKKDKKIEFLETFYDLKTDKIPVCSNISSNLINEIIRFHSYDTFQVIEFCQELFSKYFHINKSLPVEEDKKFEVFIEKEKLQADFRQMMRKELEIDDWKLEKYNIGSAEFTGVEDEEEKRIKAEEIKGQIDLNVSLYEITKKHFGNEALPRFESQKIEREISKGIHKHIEIFTSCGDFQDKNSYFAQEMENSYRQNLEYYNKNKLVFDRASSKLAEVIKNSLLQDLEDEIVKSDSGKIIVKDIWKNKFLNDSRIFEKINKNDSKDLYVDILLDSSASQIERKSLVASESYIIAEALSKLNIKTRVVFYNNFYNYLIVRKVKDYKDSRLKNKDIFYYNPTGSNRDGFAIKYMRYIIEKDYRKRNILIILSDGKPNDEINLGLIGANKVKGQDYVKEDAVKDSAKEILLTKLKGIYTFGVFTGEEEDIKSVKKIYGKDFCYINNINRFHEVVGIFLKTFAEKLQ</sequence>
<reference evidence="1 2" key="1">
    <citation type="submission" date="2018-06" db="EMBL/GenBank/DDBJ databases">
        <authorList>
            <consortium name="Pathogen Informatics"/>
            <person name="Doyle S."/>
        </authorList>
    </citation>
    <scope>NUCLEOTIDE SEQUENCE [LARGE SCALE GENOMIC DNA]</scope>
    <source>
        <strain evidence="1 2">NCTC13149</strain>
    </source>
</reference>
<evidence type="ECO:0000313" key="2">
    <source>
        <dbReference type="Proteomes" id="UP000255517"/>
    </source>
</evidence>
<dbReference type="InterPro" id="IPR036465">
    <property type="entry name" value="vWFA_dom_sf"/>
</dbReference>
<dbReference type="EMBL" id="UGSZ01000001">
    <property type="protein sequence ID" value="SUB57824.1"/>
    <property type="molecule type" value="Genomic_DNA"/>
</dbReference>
<proteinExistence type="predicted"/>
<dbReference type="Gene3D" id="3.40.50.410">
    <property type="entry name" value="von Willebrand factor, type A domain"/>
    <property type="match status" value="1"/>
</dbReference>
<gene>
    <name evidence="1" type="ORF">NCTC13149_01683</name>
</gene>
<dbReference type="SUPFAM" id="SSF53300">
    <property type="entry name" value="vWA-like"/>
    <property type="match status" value="1"/>
</dbReference>
<dbReference type="STRING" id="1122949.GCA_000378725_01326"/>
<dbReference type="RefSeq" id="WP_009345796.1">
    <property type="nucleotide sequence ID" value="NZ_CAMUOS010000006.1"/>
</dbReference>
<accession>A0A379C6F8</accession>
<dbReference type="PANTHER" id="PTHR41248">
    <property type="entry name" value="NORD PROTEIN"/>
    <property type="match status" value="1"/>
</dbReference>
<dbReference type="PANTHER" id="PTHR41248:SF1">
    <property type="entry name" value="NORD PROTEIN"/>
    <property type="match status" value="1"/>
</dbReference>
<name>A0A379C6F8_9FIRM</name>
<organism evidence="1 2">
    <name type="scientific">Peptoniphilus lacrimalis</name>
    <dbReference type="NCBI Taxonomy" id="33031"/>
    <lineage>
        <taxon>Bacteria</taxon>
        <taxon>Bacillati</taxon>
        <taxon>Bacillota</taxon>
        <taxon>Tissierellia</taxon>
        <taxon>Tissierellales</taxon>
        <taxon>Peptoniphilaceae</taxon>
        <taxon>Peptoniphilus</taxon>
    </lineage>
</organism>
<protein>
    <submittedName>
        <fullName evidence="1">Nitric oxide reductase activation protein</fullName>
    </submittedName>
</protein>
<evidence type="ECO:0000313" key="1">
    <source>
        <dbReference type="EMBL" id="SUB57824.1"/>
    </source>
</evidence>
<dbReference type="OrthoDB" id="1632179at2"/>